<dbReference type="EMBL" id="JBHTBY010000010">
    <property type="protein sequence ID" value="MFC7321602.1"/>
    <property type="molecule type" value="Genomic_DNA"/>
</dbReference>
<dbReference type="Gene3D" id="2.30.110.10">
    <property type="entry name" value="Electron Transport, Fmn-binding Protein, Chain A"/>
    <property type="match status" value="1"/>
</dbReference>
<evidence type="ECO:0000313" key="6">
    <source>
        <dbReference type="EMBL" id="MFC7321602.1"/>
    </source>
</evidence>
<organism evidence="6 7">
    <name type="scientific">Halobacillus campisalis</name>
    <dbReference type="NCBI Taxonomy" id="435909"/>
    <lineage>
        <taxon>Bacteria</taxon>
        <taxon>Bacillati</taxon>
        <taxon>Bacillota</taxon>
        <taxon>Bacilli</taxon>
        <taxon>Bacillales</taxon>
        <taxon>Bacillaceae</taxon>
        <taxon>Halobacillus</taxon>
    </lineage>
</organism>
<keyword evidence="2" id="KW-0285">Flavoprotein</keyword>
<dbReference type="SMART" id="SM00903">
    <property type="entry name" value="Flavin_Reduct"/>
    <property type="match status" value="1"/>
</dbReference>
<name>A0ABW2K5J7_9BACI</name>
<dbReference type="PANTHER" id="PTHR33798">
    <property type="entry name" value="FLAVOPROTEIN OXYGENASE"/>
    <property type="match status" value="1"/>
</dbReference>
<accession>A0ABW2K5J7</accession>
<protein>
    <submittedName>
        <fullName evidence="6">Flavin reductase family protein</fullName>
        <ecNumber evidence="6">1.5.1.-</ecNumber>
    </submittedName>
</protein>
<comment type="similarity">
    <text evidence="4">Belongs to the flavoredoxin family.</text>
</comment>
<dbReference type="Pfam" id="PF01613">
    <property type="entry name" value="Flavin_Reduct"/>
    <property type="match status" value="1"/>
</dbReference>
<gene>
    <name evidence="6" type="ORF">ACFQMN_12020</name>
</gene>
<dbReference type="RefSeq" id="WP_289216854.1">
    <property type="nucleotide sequence ID" value="NZ_JAPVRC010000009.1"/>
</dbReference>
<dbReference type="EC" id="1.5.1.-" evidence="6"/>
<comment type="cofactor">
    <cofactor evidence="1">
        <name>FMN</name>
        <dbReference type="ChEBI" id="CHEBI:58210"/>
    </cofactor>
</comment>
<dbReference type="SUPFAM" id="SSF50475">
    <property type="entry name" value="FMN-binding split barrel"/>
    <property type="match status" value="1"/>
</dbReference>
<dbReference type="Proteomes" id="UP001596494">
    <property type="component" value="Unassembled WGS sequence"/>
</dbReference>
<feature type="domain" description="Flavin reductase like" evidence="5">
    <location>
        <begin position="40"/>
        <end position="191"/>
    </location>
</feature>
<keyword evidence="7" id="KW-1185">Reference proteome</keyword>
<dbReference type="InterPro" id="IPR012349">
    <property type="entry name" value="Split_barrel_FMN-bd"/>
</dbReference>
<evidence type="ECO:0000256" key="1">
    <source>
        <dbReference type="ARBA" id="ARBA00001917"/>
    </source>
</evidence>
<sequence>MSTKLVLGYDFTIELSRRRVSMIIEEEWFKDHDMSKLVKGAVVPRPIAWVSTVSRDGIRNLAPFSFFTVASMDPITLCISIGRVEREKDTLVNIRDTGDFVINIVSESLANQMHISSKSYGREEDEFFKAGTRGEESVKVTAPRAANAPISFECKLDKIIEVGSSDLILGKVVCYHIKDDLLIPGEKVDPYKLSPVGRMAGNYSFIREFYRLPNSNLPK</sequence>
<keyword evidence="6" id="KW-0560">Oxidoreductase</keyword>
<comment type="caution">
    <text evidence="6">The sequence shown here is derived from an EMBL/GenBank/DDBJ whole genome shotgun (WGS) entry which is preliminary data.</text>
</comment>
<dbReference type="GO" id="GO:0016491">
    <property type="term" value="F:oxidoreductase activity"/>
    <property type="evidence" value="ECO:0007669"/>
    <property type="project" value="UniProtKB-KW"/>
</dbReference>
<keyword evidence="3" id="KW-0288">FMN</keyword>
<evidence type="ECO:0000259" key="5">
    <source>
        <dbReference type="SMART" id="SM00903"/>
    </source>
</evidence>
<proteinExistence type="inferred from homology"/>
<dbReference type="PANTHER" id="PTHR33798:SF5">
    <property type="entry name" value="FLAVIN REDUCTASE LIKE DOMAIN-CONTAINING PROTEIN"/>
    <property type="match status" value="1"/>
</dbReference>
<evidence type="ECO:0000313" key="7">
    <source>
        <dbReference type="Proteomes" id="UP001596494"/>
    </source>
</evidence>
<evidence type="ECO:0000256" key="4">
    <source>
        <dbReference type="ARBA" id="ARBA00038054"/>
    </source>
</evidence>
<evidence type="ECO:0000256" key="2">
    <source>
        <dbReference type="ARBA" id="ARBA00022630"/>
    </source>
</evidence>
<evidence type="ECO:0000256" key="3">
    <source>
        <dbReference type="ARBA" id="ARBA00022643"/>
    </source>
</evidence>
<reference evidence="7" key="1">
    <citation type="journal article" date="2019" name="Int. J. Syst. Evol. Microbiol.">
        <title>The Global Catalogue of Microorganisms (GCM) 10K type strain sequencing project: providing services to taxonomists for standard genome sequencing and annotation.</title>
        <authorList>
            <consortium name="The Broad Institute Genomics Platform"/>
            <consortium name="The Broad Institute Genome Sequencing Center for Infectious Disease"/>
            <person name="Wu L."/>
            <person name="Ma J."/>
        </authorList>
    </citation>
    <scope>NUCLEOTIDE SEQUENCE [LARGE SCALE GENOMIC DNA]</scope>
    <source>
        <strain evidence="7">CCUG 73951</strain>
    </source>
</reference>
<dbReference type="InterPro" id="IPR002563">
    <property type="entry name" value="Flavin_Rdtase-like_dom"/>
</dbReference>